<organism evidence="2 3">
    <name type="scientific">Sphingobium soli</name>
    <dbReference type="NCBI Taxonomy" id="1591116"/>
    <lineage>
        <taxon>Bacteria</taxon>
        <taxon>Pseudomonadati</taxon>
        <taxon>Pseudomonadota</taxon>
        <taxon>Alphaproteobacteria</taxon>
        <taxon>Sphingomonadales</taxon>
        <taxon>Sphingomonadaceae</taxon>
        <taxon>Sphingobium</taxon>
    </lineage>
</organism>
<proteinExistence type="predicted"/>
<protein>
    <submittedName>
        <fullName evidence="2">Uncharacterized protein</fullName>
    </submittedName>
</protein>
<name>A0ABS8H8G5_9SPHN</name>
<dbReference type="RefSeq" id="WP_228228168.1">
    <property type="nucleotide sequence ID" value="NZ_JAJGNP010000032.1"/>
</dbReference>
<reference evidence="2 3" key="1">
    <citation type="submission" date="2021-10" db="EMBL/GenBank/DDBJ databases">
        <title>The diversity and Nitrogen Metabolism of Culturable Nitrate-Utilizing Bacteria Within the Oxygen Minimum Zone of the Changjiang (Yangtze River)Estuary.</title>
        <authorList>
            <person name="Zhang D."/>
            <person name="Zheng J."/>
            <person name="Liu S."/>
            <person name="He W."/>
        </authorList>
    </citation>
    <scope>NUCLEOTIDE SEQUENCE [LARGE SCALE GENOMIC DNA]</scope>
    <source>
        <strain evidence="2 3">FXH275-2</strain>
    </source>
</reference>
<gene>
    <name evidence="2" type="ORF">LL253_19440</name>
</gene>
<evidence type="ECO:0000313" key="2">
    <source>
        <dbReference type="EMBL" id="MCC4234849.1"/>
    </source>
</evidence>
<dbReference type="Proteomes" id="UP001198830">
    <property type="component" value="Unassembled WGS sequence"/>
</dbReference>
<keyword evidence="1" id="KW-1133">Transmembrane helix</keyword>
<feature type="transmembrane region" description="Helical" evidence="1">
    <location>
        <begin position="57"/>
        <end position="73"/>
    </location>
</feature>
<comment type="caution">
    <text evidence="2">The sequence shown here is derived from an EMBL/GenBank/DDBJ whole genome shotgun (WGS) entry which is preliminary data.</text>
</comment>
<feature type="transmembrane region" description="Helical" evidence="1">
    <location>
        <begin position="85"/>
        <end position="104"/>
    </location>
</feature>
<keyword evidence="1" id="KW-0472">Membrane</keyword>
<evidence type="ECO:0000313" key="3">
    <source>
        <dbReference type="Proteomes" id="UP001198830"/>
    </source>
</evidence>
<accession>A0ABS8H8G5</accession>
<dbReference type="EMBL" id="JAJGNP010000032">
    <property type="protein sequence ID" value="MCC4234849.1"/>
    <property type="molecule type" value="Genomic_DNA"/>
</dbReference>
<keyword evidence="1" id="KW-0812">Transmembrane</keyword>
<evidence type="ECO:0000256" key="1">
    <source>
        <dbReference type="SAM" id="Phobius"/>
    </source>
</evidence>
<keyword evidence="3" id="KW-1185">Reference proteome</keyword>
<sequence length="110" mass="12629">MDEKTRRFIEQAEWHRMRANEDRVRFKAGQEADAQRAHDKRVAYVLKYGRDGAVARTIKKWAVGFFAVAVLSFQDMLKDEGAGQAFFMAIFLPLLGFGIGCYRASRLPRV</sequence>